<dbReference type="Proteomes" id="UP000608513">
    <property type="component" value="Unassembled WGS sequence"/>
</dbReference>
<dbReference type="EMBL" id="JACORT010000011">
    <property type="protein sequence ID" value="MBC5785550.1"/>
    <property type="molecule type" value="Genomic_DNA"/>
</dbReference>
<sequence length="73" mass="7495">MPNEASSPAPSRCPLCGAANRCAMELERETGLPQGPCWCTQAAFGADLLACVPPEAKDRACICQNCARGAAAA</sequence>
<comment type="caution">
    <text evidence="1">The sequence shown here is derived from an EMBL/GenBank/DDBJ whole genome shotgun (WGS) entry which is preliminary data.</text>
</comment>
<organism evidence="1 2">
    <name type="scientific">Ramlibacter cellulosilyticus</name>
    <dbReference type="NCBI Taxonomy" id="2764187"/>
    <lineage>
        <taxon>Bacteria</taxon>
        <taxon>Pseudomonadati</taxon>
        <taxon>Pseudomonadota</taxon>
        <taxon>Betaproteobacteria</taxon>
        <taxon>Burkholderiales</taxon>
        <taxon>Comamonadaceae</taxon>
        <taxon>Ramlibacter</taxon>
    </lineage>
</organism>
<dbReference type="RefSeq" id="WP_187078298.1">
    <property type="nucleotide sequence ID" value="NZ_JACORT010000011.1"/>
</dbReference>
<dbReference type="AlphaFoldDB" id="A0A923MUS1"/>
<evidence type="ECO:0000313" key="1">
    <source>
        <dbReference type="EMBL" id="MBC5785550.1"/>
    </source>
</evidence>
<accession>A0A923MUS1</accession>
<reference evidence="1" key="1">
    <citation type="submission" date="2020-08" db="EMBL/GenBank/DDBJ databases">
        <title>Ramlibacter sp. USB13 16S ribosomal RNA gene genome sequencing and assembly.</title>
        <authorList>
            <person name="Kang M."/>
        </authorList>
    </citation>
    <scope>NUCLEOTIDE SEQUENCE</scope>
    <source>
        <strain evidence="1">USB13</strain>
    </source>
</reference>
<keyword evidence="2" id="KW-1185">Reference proteome</keyword>
<dbReference type="Pfam" id="PF14375">
    <property type="entry name" value="Cys_rich_CWC"/>
    <property type="match status" value="1"/>
</dbReference>
<dbReference type="InterPro" id="IPR032720">
    <property type="entry name" value="Cys_rich_CWC"/>
</dbReference>
<protein>
    <submittedName>
        <fullName evidence="1">Cysteine-rich CWC family protein</fullName>
    </submittedName>
</protein>
<name>A0A923MUS1_9BURK</name>
<evidence type="ECO:0000313" key="2">
    <source>
        <dbReference type="Proteomes" id="UP000608513"/>
    </source>
</evidence>
<proteinExistence type="predicted"/>
<gene>
    <name evidence="1" type="ORF">H8N03_21600</name>
</gene>